<dbReference type="Proteomes" id="UP001420932">
    <property type="component" value="Unassembled WGS sequence"/>
</dbReference>
<keyword evidence="1" id="KW-1133">Transmembrane helix</keyword>
<reference evidence="2 3" key="1">
    <citation type="submission" date="2024-01" db="EMBL/GenBank/DDBJ databases">
        <title>Genome assemblies of Stephania.</title>
        <authorList>
            <person name="Yang L."/>
        </authorList>
    </citation>
    <scope>NUCLEOTIDE SEQUENCE [LARGE SCALE GENOMIC DNA]</scope>
    <source>
        <strain evidence="2">YNDBR</strain>
        <tissue evidence="2">Leaf</tissue>
    </source>
</reference>
<sequence>MSQDVCGATEGFTIYCPRMFMEFATEGFPCLIEFISVSIRYMRWSCILLYFVINGCASVTALDKPTIGLMGLTRRHISLCFI</sequence>
<protein>
    <submittedName>
        <fullName evidence="2">Uncharacterized protein</fullName>
    </submittedName>
</protein>
<evidence type="ECO:0000313" key="2">
    <source>
        <dbReference type="EMBL" id="KAK9106831.1"/>
    </source>
</evidence>
<gene>
    <name evidence="2" type="ORF">Syun_022842</name>
</gene>
<keyword evidence="3" id="KW-1185">Reference proteome</keyword>
<evidence type="ECO:0000313" key="3">
    <source>
        <dbReference type="Proteomes" id="UP001420932"/>
    </source>
</evidence>
<evidence type="ECO:0000256" key="1">
    <source>
        <dbReference type="SAM" id="Phobius"/>
    </source>
</evidence>
<keyword evidence="1" id="KW-0812">Transmembrane</keyword>
<dbReference type="AlphaFoldDB" id="A0AAP0I314"/>
<dbReference type="EMBL" id="JBBNAF010000010">
    <property type="protein sequence ID" value="KAK9106831.1"/>
    <property type="molecule type" value="Genomic_DNA"/>
</dbReference>
<name>A0AAP0I314_9MAGN</name>
<comment type="caution">
    <text evidence="2">The sequence shown here is derived from an EMBL/GenBank/DDBJ whole genome shotgun (WGS) entry which is preliminary data.</text>
</comment>
<proteinExistence type="predicted"/>
<feature type="transmembrane region" description="Helical" evidence="1">
    <location>
        <begin position="41"/>
        <end position="62"/>
    </location>
</feature>
<organism evidence="2 3">
    <name type="scientific">Stephania yunnanensis</name>
    <dbReference type="NCBI Taxonomy" id="152371"/>
    <lineage>
        <taxon>Eukaryota</taxon>
        <taxon>Viridiplantae</taxon>
        <taxon>Streptophyta</taxon>
        <taxon>Embryophyta</taxon>
        <taxon>Tracheophyta</taxon>
        <taxon>Spermatophyta</taxon>
        <taxon>Magnoliopsida</taxon>
        <taxon>Ranunculales</taxon>
        <taxon>Menispermaceae</taxon>
        <taxon>Menispermoideae</taxon>
        <taxon>Cissampelideae</taxon>
        <taxon>Stephania</taxon>
    </lineage>
</organism>
<keyword evidence="1" id="KW-0472">Membrane</keyword>
<accession>A0AAP0I314</accession>